<organism evidence="2">
    <name type="scientific">Pseudomonas marincola</name>
    <dbReference type="NCBI Taxonomy" id="437900"/>
    <lineage>
        <taxon>Bacteria</taxon>
        <taxon>Pseudomonadati</taxon>
        <taxon>Pseudomonadota</taxon>
        <taxon>Gammaproteobacteria</taxon>
        <taxon>Pseudomonadales</taxon>
        <taxon>Pseudomonadaceae</taxon>
        <taxon>Pseudomonas</taxon>
    </lineage>
</organism>
<dbReference type="Gene3D" id="2.60.120.10">
    <property type="entry name" value="Jelly Rolls"/>
    <property type="match status" value="1"/>
</dbReference>
<evidence type="ECO:0000313" key="2">
    <source>
        <dbReference type="EMBL" id="VEV97528.1"/>
    </source>
</evidence>
<dbReference type="NCBIfam" id="TIGR04366">
    <property type="entry name" value="cupin_WbuC"/>
    <property type="match status" value="1"/>
</dbReference>
<accession>A0A653E4I4</accession>
<proteinExistence type="predicted"/>
<dbReference type="InterPro" id="IPR046058">
    <property type="entry name" value="WbuC_cupin"/>
</dbReference>
<name>A0A653E4I4_9PSED</name>
<feature type="domain" description="Cupin fold metalloprotein WbuC cupin" evidence="1">
    <location>
        <begin position="7"/>
        <end position="88"/>
    </location>
</feature>
<evidence type="ECO:0000259" key="1">
    <source>
        <dbReference type="Pfam" id="PF19480"/>
    </source>
</evidence>
<protein>
    <submittedName>
        <fullName evidence="2">Cupin</fullName>
    </submittedName>
</protein>
<dbReference type="AlphaFoldDB" id="A0A653E4I4"/>
<dbReference type="Pfam" id="PF19480">
    <property type="entry name" value="DUF6016"/>
    <property type="match status" value="1"/>
</dbReference>
<dbReference type="InterPro" id="IPR014710">
    <property type="entry name" value="RmlC-like_jellyroll"/>
</dbReference>
<dbReference type="RefSeq" id="WP_150548398.1">
    <property type="nucleotide sequence ID" value="NZ_LR215729.2"/>
</dbReference>
<gene>
    <name evidence="2" type="ORF">PMYSY11_2483</name>
</gene>
<dbReference type="CDD" id="cd07005">
    <property type="entry name" value="cupin_WbuC-like"/>
    <property type="match status" value="1"/>
</dbReference>
<dbReference type="SUPFAM" id="SSF51182">
    <property type="entry name" value="RmlC-like cupins"/>
    <property type="match status" value="1"/>
</dbReference>
<dbReference type="InterPro" id="IPR011051">
    <property type="entry name" value="RmlC_Cupin_sf"/>
</dbReference>
<sequence>MSTPAYIDQALFAQLAANAAQSPRQRQHHNFHEMSDPCHRLAVGLQPDTYIAPHRHLSADKAETLLVLKGRLGLLLFNTDGSLQGTRVLAANGDCVGVDIPPGVFHALIVLEADSILFECKAGPYRALVEGEIASWAPVEGTPEVAAYRDWMRAQFA</sequence>
<dbReference type="EMBL" id="LR215729">
    <property type="protein sequence ID" value="VEV97528.1"/>
    <property type="molecule type" value="Genomic_DNA"/>
</dbReference>
<reference evidence="2" key="1">
    <citation type="submission" date="2019-02" db="EMBL/GenBank/DDBJ databases">
        <authorList>
            <consortium name="Genoscope - CEA"/>
            <person name="William W."/>
        </authorList>
    </citation>
    <scope>NUCLEOTIDE SEQUENCE [LARGE SCALE GENOMIC DNA]</scope>
    <source>
        <strain evidence="2">YSy11</strain>
    </source>
</reference>
<dbReference type="InterPro" id="IPR027565">
    <property type="entry name" value="Cupin_WbuC"/>
</dbReference>